<evidence type="ECO:0000313" key="1">
    <source>
        <dbReference type="EMBL" id="BBX99930.1"/>
    </source>
</evidence>
<keyword evidence="2" id="KW-1185">Reference proteome</keyword>
<sequence length="50" mass="5216">MCGDGGDTPSGIAQDAHSEALAEPIPKKVRLPSPFIVILGGMVNLWRRGG</sequence>
<evidence type="ECO:0000313" key="2">
    <source>
        <dbReference type="Proteomes" id="UP000466632"/>
    </source>
</evidence>
<reference evidence="1 2" key="1">
    <citation type="journal article" date="2019" name="Emerg. Microbes Infect.">
        <title>Comprehensive subspecies identification of 175 nontuberculous mycobacteria species based on 7547 genomic profiles.</title>
        <authorList>
            <person name="Matsumoto Y."/>
            <person name="Kinjo T."/>
            <person name="Motooka D."/>
            <person name="Nabeya D."/>
            <person name="Jung N."/>
            <person name="Uechi K."/>
            <person name="Horii T."/>
            <person name="Iida T."/>
            <person name="Fujita J."/>
            <person name="Nakamura S."/>
        </authorList>
    </citation>
    <scope>NUCLEOTIDE SEQUENCE [LARGE SCALE GENOMIC DNA]</scope>
    <source>
        <strain evidence="1 2">JCM 16018</strain>
    </source>
</reference>
<name>A0A7I7NTR1_9MYCO</name>
<organism evidence="1 2">
    <name type="scientific">Mycobacterium seoulense</name>
    <dbReference type="NCBI Taxonomy" id="386911"/>
    <lineage>
        <taxon>Bacteria</taxon>
        <taxon>Bacillati</taxon>
        <taxon>Actinomycetota</taxon>
        <taxon>Actinomycetes</taxon>
        <taxon>Mycobacteriales</taxon>
        <taxon>Mycobacteriaceae</taxon>
        <taxon>Mycobacterium</taxon>
    </lineage>
</organism>
<protein>
    <submittedName>
        <fullName evidence="1">Uncharacterized protein</fullName>
    </submittedName>
</protein>
<dbReference type="AlphaFoldDB" id="A0A7I7NTR1"/>
<gene>
    <name evidence="1" type="ORF">MSEO_04300</name>
</gene>
<dbReference type="EMBL" id="AP022582">
    <property type="protein sequence ID" value="BBX99930.1"/>
    <property type="molecule type" value="Genomic_DNA"/>
</dbReference>
<accession>A0A7I7NTR1</accession>
<dbReference type="KEGG" id="mseo:MSEO_04300"/>
<proteinExistence type="predicted"/>
<dbReference type="Proteomes" id="UP000466632">
    <property type="component" value="Chromosome"/>
</dbReference>